<keyword evidence="3" id="KW-1185">Reference proteome</keyword>
<sequence length="242" mass="28155">MDLGPLLQIFNFYLSKTMLILQSMPSNLPTLLIQAFLGFFDTILSIYFRLCNMSPITIDLDNQTSTTMHFWTTNHRQFNKPNLVLIHGYGGHASWQFSHQLWSLSQYFNLYIPELLFFGKSCTNRTDRSDVFQAKCVMEGLKKLGVNRFNVFGISYGGFVTYRMAEIYGEEIQKVMIVSCAICYSDDQKEEQLRKIGRNPLDLLLPETPTDLRCMINMCIHKFDPFKWVPDFILRALIKVIK</sequence>
<dbReference type="InParanoid" id="A0A1Q3CRG1"/>
<evidence type="ECO:0000313" key="3">
    <source>
        <dbReference type="Proteomes" id="UP000187406"/>
    </source>
</evidence>
<reference evidence="3" key="1">
    <citation type="submission" date="2016-04" db="EMBL/GenBank/DDBJ databases">
        <title>Cephalotus genome sequencing.</title>
        <authorList>
            <person name="Fukushima K."/>
            <person name="Hasebe M."/>
            <person name="Fang X."/>
        </authorList>
    </citation>
    <scope>NUCLEOTIDE SEQUENCE [LARGE SCALE GENOMIC DNA]</scope>
    <source>
        <strain evidence="3">cv. St1</strain>
    </source>
</reference>
<feature type="domain" description="AB hydrolase-1" evidence="1">
    <location>
        <begin position="81"/>
        <end position="180"/>
    </location>
</feature>
<dbReference type="PANTHER" id="PTHR43139:SF37">
    <property type="entry name" value="ALPHA_BETA-HYDROLASES SUPERFAMILY PROTEIN"/>
    <property type="match status" value="1"/>
</dbReference>
<gene>
    <name evidence="2" type="ORF">CFOL_v3_26162</name>
</gene>
<dbReference type="AlphaFoldDB" id="A0A1Q3CRG1"/>
<name>A0A1Q3CRG1_CEPFO</name>
<organism evidence="2 3">
    <name type="scientific">Cephalotus follicularis</name>
    <name type="common">Albany pitcher plant</name>
    <dbReference type="NCBI Taxonomy" id="3775"/>
    <lineage>
        <taxon>Eukaryota</taxon>
        <taxon>Viridiplantae</taxon>
        <taxon>Streptophyta</taxon>
        <taxon>Embryophyta</taxon>
        <taxon>Tracheophyta</taxon>
        <taxon>Spermatophyta</taxon>
        <taxon>Magnoliopsida</taxon>
        <taxon>eudicotyledons</taxon>
        <taxon>Gunneridae</taxon>
        <taxon>Pentapetalae</taxon>
        <taxon>rosids</taxon>
        <taxon>fabids</taxon>
        <taxon>Oxalidales</taxon>
        <taxon>Cephalotaceae</taxon>
        <taxon>Cephalotus</taxon>
    </lineage>
</organism>
<keyword evidence="2" id="KW-0378">Hydrolase</keyword>
<dbReference type="Gene3D" id="3.40.50.1820">
    <property type="entry name" value="alpha/beta hydrolase"/>
    <property type="match status" value="1"/>
</dbReference>
<dbReference type="STRING" id="3775.A0A1Q3CRG1"/>
<dbReference type="EMBL" id="BDDD01002700">
    <property type="protein sequence ID" value="GAV82711.1"/>
    <property type="molecule type" value="Genomic_DNA"/>
</dbReference>
<proteinExistence type="predicted"/>
<dbReference type="Proteomes" id="UP000187406">
    <property type="component" value="Unassembled WGS sequence"/>
</dbReference>
<dbReference type="InterPro" id="IPR000073">
    <property type="entry name" value="AB_hydrolase_1"/>
</dbReference>
<evidence type="ECO:0000313" key="2">
    <source>
        <dbReference type="EMBL" id="GAV82711.1"/>
    </source>
</evidence>
<protein>
    <submittedName>
        <fullName evidence="2">Abhydrolase_6 domain-containing protein</fullName>
    </submittedName>
</protein>
<dbReference type="PANTHER" id="PTHR43139">
    <property type="entry name" value="SI:DKEY-122A22.2"/>
    <property type="match status" value="1"/>
</dbReference>
<accession>A0A1Q3CRG1</accession>
<dbReference type="Pfam" id="PF00561">
    <property type="entry name" value="Abhydrolase_1"/>
    <property type="match status" value="1"/>
</dbReference>
<dbReference type="GO" id="GO:0016787">
    <property type="term" value="F:hydrolase activity"/>
    <property type="evidence" value="ECO:0007669"/>
    <property type="project" value="UniProtKB-KW"/>
</dbReference>
<comment type="caution">
    <text evidence="2">The sequence shown here is derived from an EMBL/GenBank/DDBJ whole genome shotgun (WGS) entry which is preliminary data.</text>
</comment>
<evidence type="ECO:0000259" key="1">
    <source>
        <dbReference type="Pfam" id="PF00561"/>
    </source>
</evidence>
<dbReference type="InterPro" id="IPR029058">
    <property type="entry name" value="AB_hydrolase_fold"/>
</dbReference>
<dbReference type="InterPro" id="IPR052370">
    <property type="entry name" value="Meta-cleavage_hydrolase"/>
</dbReference>
<dbReference type="SUPFAM" id="SSF53474">
    <property type="entry name" value="alpha/beta-Hydrolases"/>
    <property type="match status" value="1"/>
</dbReference>
<dbReference type="OrthoDB" id="6431331at2759"/>